<dbReference type="Pfam" id="PF01475">
    <property type="entry name" value="FUR"/>
    <property type="match status" value="1"/>
</dbReference>
<evidence type="ECO:0000256" key="2">
    <source>
        <dbReference type="PIRSR" id="PIRSR602481-2"/>
    </source>
</evidence>
<sequence length="145" mass="16561">MEIFNPYKNIEELKHLLLQANLKVTTTRLTVLNILKNARRELTAAEILYNPSPQVKKLSFAGVYQTLRQLEEAGVLVKFKLGNEQALYSFKDCQTNIRICCKKCGQLQLIHDQALELHLQALILAHGASTYHLTLEKSECLYCDD</sequence>
<dbReference type="PANTHER" id="PTHR33202">
    <property type="entry name" value="ZINC UPTAKE REGULATION PROTEIN"/>
    <property type="match status" value="1"/>
</dbReference>
<reference evidence="4" key="1">
    <citation type="journal article" date="2020" name="MBio">
        <title>Horizontal gene transfer to a defensive symbiont with a reduced genome amongst a multipartite beetle microbiome.</title>
        <authorList>
            <person name="Waterworth S.C."/>
            <person name="Florez L.V."/>
            <person name="Rees E.R."/>
            <person name="Hertweck C."/>
            <person name="Kaltenpoth M."/>
            <person name="Kwan J.C."/>
        </authorList>
    </citation>
    <scope>NUCLEOTIDE SEQUENCE [LARGE SCALE GENOMIC DNA]</scope>
</reference>
<dbReference type="AlphaFoldDB" id="A0A833UTX0"/>
<dbReference type="InterPro" id="IPR036390">
    <property type="entry name" value="WH_DNA-bd_sf"/>
</dbReference>
<keyword evidence="2" id="KW-0408">Iron</keyword>
<feature type="binding site" evidence="2">
    <location>
        <position position="116"/>
    </location>
    <ligand>
        <name>Fe cation</name>
        <dbReference type="ChEBI" id="CHEBI:24875"/>
    </ligand>
</feature>
<feature type="binding site" evidence="1">
    <location>
        <position position="101"/>
    </location>
    <ligand>
        <name>Zn(2+)</name>
        <dbReference type="ChEBI" id="CHEBI:29105"/>
    </ligand>
</feature>
<dbReference type="Proteomes" id="UP000490535">
    <property type="component" value="Unassembled WGS sequence"/>
</dbReference>
<dbReference type="EMBL" id="WNDP01000001">
    <property type="protein sequence ID" value="KAF1028466.1"/>
    <property type="molecule type" value="Genomic_DNA"/>
</dbReference>
<comment type="cofactor">
    <cofactor evidence="1">
        <name>Zn(2+)</name>
        <dbReference type="ChEBI" id="CHEBI:29105"/>
    </cofactor>
    <text evidence="1">Binds 1 zinc ion per subunit.</text>
</comment>
<dbReference type="InterPro" id="IPR002481">
    <property type="entry name" value="FUR"/>
</dbReference>
<name>A0A833UTX0_ACIBZ</name>
<dbReference type="InterPro" id="IPR036388">
    <property type="entry name" value="WH-like_DNA-bd_sf"/>
</dbReference>
<accession>A0A833UTX0</accession>
<proteinExistence type="predicted"/>
<dbReference type="SUPFAM" id="SSF46785">
    <property type="entry name" value="Winged helix' DNA-binding domain"/>
    <property type="match status" value="1"/>
</dbReference>
<dbReference type="Gene3D" id="1.10.10.10">
    <property type="entry name" value="Winged helix-like DNA-binding domain superfamily/Winged helix DNA-binding domain"/>
    <property type="match status" value="1"/>
</dbReference>
<evidence type="ECO:0000313" key="3">
    <source>
        <dbReference type="EMBL" id="KAF1028466.1"/>
    </source>
</evidence>
<evidence type="ECO:0000256" key="1">
    <source>
        <dbReference type="PIRSR" id="PIRSR602481-1"/>
    </source>
</evidence>
<gene>
    <name evidence="3" type="primary">fur_1</name>
    <name evidence="3" type="ORF">GAK29_00101</name>
</gene>
<comment type="caution">
    <text evidence="3">The sequence shown here is derived from an EMBL/GenBank/DDBJ whole genome shotgun (WGS) entry which is preliminary data.</text>
</comment>
<dbReference type="PANTHER" id="PTHR33202:SF7">
    <property type="entry name" value="FERRIC UPTAKE REGULATION PROTEIN"/>
    <property type="match status" value="1"/>
</dbReference>
<dbReference type="GO" id="GO:0003700">
    <property type="term" value="F:DNA-binding transcription factor activity"/>
    <property type="evidence" value="ECO:0007669"/>
    <property type="project" value="InterPro"/>
</dbReference>
<dbReference type="GO" id="GO:0000976">
    <property type="term" value="F:transcription cis-regulatory region binding"/>
    <property type="evidence" value="ECO:0007669"/>
    <property type="project" value="TreeGrafter"/>
</dbReference>
<keyword evidence="1" id="KW-0862">Zinc</keyword>
<dbReference type="GO" id="GO:0045892">
    <property type="term" value="P:negative regulation of DNA-templated transcription"/>
    <property type="evidence" value="ECO:0007669"/>
    <property type="project" value="TreeGrafter"/>
</dbReference>
<evidence type="ECO:0000313" key="4">
    <source>
        <dbReference type="Proteomes" id="UP000490535"/>
    </source>
</evidence>
<organism evidence="3 4">
    <name type="scientific">Acinetobacter bereziniae</name>
    <name type="common">Acinetobacter genomosp. 10</name>
    <dbReference type="NCBI Taxonomy" id="106648"/>
    <lineage>
        <taxon>Bacteria</taxon>
        <taxon>Pseudomonadati</taxon>
        <taxon>Pseudomonadota</taxon>
        <taxon>Gammaproteobacteria</taxon>
        <taxon>Moraxellales</taxon>
        <taxon>Moraxellaceae</taxon>
        <taxon>Acinetobacter</taxon>
    </lineage>
</organism>
<keyword evidence="1" id="KW-0479">Metal-binding</keyword>
<protein>
    <submittedName>
        <fullName evidence="3">Ferric uptake regulation protein</fullName>
    </submittedName>
</protein>
<feature type="binding site" evidence="1">
    <location>
        <position position="104"/>
    </location>
    <ligand>
        <name>Zn(2+)</name>
        <dbReference type="ChEBI" id="CHEBI:29105"/>
    </ligand>
</feature>
<dbReference type="GO" id="GO:0008270">
    <property type="term" value="F:zinc ion binding"/>
    <property type="evidence" value="ECO:0007669"/>
    <property type="project" value="TreeGrafter"/>
</dbReference>
<dbReference type="GO" id="GO:1900376">
    <property type="term" value="P:regulation of secondary metabolite biosynthetic process"/>
    <property type="evidence" value="ECO:0007669"/>
    <property type="project" value="TreeGrafter"/>
</dbReference>
<comment type="cofactor">
    <cofactor evidence="2">
        <name>Mn(2+)</name>
        <dbReference type="ChEBI" id="CHEBI:29035"/>
    </cofactor>
    <cofactor evidence="2">
        <name>Fe(2+)</name>
        <dbReference type="ChEBI" id="CHEBI:29033"/>
    </cofactor>
    <text evidence="2">Binds 1 Mn(2+) or Fe(2+) ion per subunit.</text>
</comment>